<keyword evidence="3" id="KW-1185">Reference proteome</keyword>
<name>A0A843WZK9_COLES</name>
<feature type="compositionally biased region" description="Polar residues" evidence="1">
    <location>
        <begin position="1"/>
        <end position="16"/>
    </location>
</feature>
<reference evidence="2" key="1">
    <citation type="submission" date="2017-07" db="EMBL/GenBank/DDBJ databases">
        <title>Taro Niue Genome Assembly and Annotation.</title>
        <authorList>
            <person name="Atibalentja N."/>
            <person name="Keating K."/>
            <person name="Fields C.J."/>
        </authorList>
    </citation>
    <scope>NUCLEOTIDE SEQUENCE</scope>
    <source>
        <strain evidence="2">Niue_2</strain>
        <tissue evidence="2">Leaf</tissue>
    </source>
</reference>
<evidence type="ECO:0000256" key="1">
    <source>
        <dbReference type="SAM" id="MobiDB-lite"/>
    </source>
</evidence>
<comment type="caution">
    <text evidence="2">The sequence shown here is derived from an EMBL/GenBank/DDBJ whole genome shotgun (WGS) entry which is preliminary data.</text>
</comment>
<dbReference type="Proteomes" id="UP000652761">
    <property type="component" value="Unassembled WGS sequence"/>
</dbReference>
<sequence>MSSGRGFSVASASGHSSVPPPLAAGSGQFTPPPPRVPDSGDCTPSPPTVEGPSVSTPPAFLAGASTVPEAEDAESYIQQMTEKYVGEEQ</sequence>
<organism evidence="2 3">
    <name type="scientific">Colocasia esculenta</name>
    <name type="common">Wild taro</name>
    <name type="synonym">Arum esculentum</name>
    <dbReference type="NCBI Taxonomy" id="4460"/>
    <lineage>
        <taxon>Eukaryota</taxon>
        <taxon>Viridiplantae</taxon>
        <taxon>Streptophyta</taxon>
        <taxon>Embryophyta</taxon>
        <taxon>Tracheophyta</taxon>
        <taxon>Spermatophyta</taxon>
        <taxon>Magnoliopsida</taxon>
        <taxon>Liliopsida</taxon>
        <taxon>Araceae</taxon>
        <taxon>Aroideae</taxon>
        <taxon>Colocasieae</taxon>
        <taxon>Colocasia</taxon>
    </lineage>
</organism>
<protein>
    <submittedName>
        <fullName evidence="2">Uncharacterized protein</fullName>
    </submittedName>
</protein>
<evidence type="ECO:0000313" key="2">
    <source>
        <dbReference type="EMBL" id="MQM10045.1"/>
    </source>
</evidence>
<dbReference type="AlphaFoldDB" id="A0A843WZK9"/>
<accession>A0A843WZK9</accession>
<feature type="region of interest" description="Disordered" evidence="1">
    <location>
        <begin position="1"/>
        <end position="74"/>
    </location>
</feature>
<evidence type="ECO:0000313" key="3">
    <source>
        <dbReference type="Proteomes" id="UP000652761"/>
    </source>
</evidence>
<proteinExistence type="predicted"/>
<gene>
    <name evidence="2" type="ORF">Taro_042931</name>
</gene>
<dbReference type="EMBL" id="NMUH01004558">
    <property type="protein sequence ID" value="MQM10045.1"/>
    <property type="molecule type" value="Genomic_DNA"/>
</dbReference>